<dbReference type="InterPro" id="IPR008254">
    <property type="entry name" value="Flavodoxin/NO_synth"/>
</dbReference>
<keyword evidence="10" id="KW-0752">Steroid biosynthesis</keyword>
<feature type="domain" description="FAD-binding FR-type" evidence="20">
    <location>
        <begin position="286"/>
        <end position="545"/>
    </location>
</feature>
<dbReference type="InterPro" id="IPR017927">
    <property type="entry name" value="FAD-bd_FR_type"/>
</dbReference>
<dbReference type="GO" id="GO:0050660">
    <property type="term" value="F:flavin adenine dinucleotide binding"/>
    <property type="evidence" value="ECO:0007669"/>
    <property type="project" value="TreeGrafter"/>
</dbReference>
<dbReference type="PRINTS" id="PR00371">
    <property type="entry name" value="FPNCR"/>
</dbReference>
<evidence type="ECO:0000256" key="14">
    <source>
        <dbReference type="ARBA" id="ARBA00023098"/>
    </source>
</evidence>
<keyword evidence="12 18" id="KW-0560">Oxidoreductase</keyword>
<dbReference type="GO" id="GO:0016126">
    <property type="term" value="P:sterol biosynthetic process"/>
    <property type="evidence" value="ECO:0007669"/>
    <property type="project" value="UniProtKB-KW"/>
</dbReference>
<evidence type="ECO:0000256" key="4">
    <source>
        <dbReference type="ARBA" id="ARBA00022630"/>
    </source>
</evidence>
<dbReference type="PRINTS" id="PR00369">
    <property type="entry name" value="FLAVODOXIN"/>
</dbReference>
<gene>
    <name evidence="21" type="ORF">K505DRAFT_361714</name>
</gene>
<evidence type="ECO:0000256" key="13">
    <source>
        <dbReference type="ARBA" id="ARBA00023011"/>
    </source>
</evidence>
<dbReference type="InterPro" id="IPR001433">
    <property type="entry name" value="OxRdtase_FAD/NAD-bd"/>
</dbReference>
<dbReference type="SUPFAM" id="SSF52343">
    <property type="entry name" value="Ferredoxin reductase-like, C-terminal NADP-linked domain"/>
    <property type="match status" value="1"/>
</dbReference>
<evidence type="ECO:0000259" key="19">
    <source>
        <dbReference type="PROSITE" id="PS50902"/>
    </source>
</evidence>
<dbReference type="PANTHER" id="PTHR19384">
    <property type="entry name" value="NITRIC OXIDE SYNTHASE-RELATED"/>
    <property type="match status" value="1"/>
</dbReference>
<dbReference type="Gene3D" id="1.20.990.10">
    <property type="entry name" value="NADPH-cytochrome p450 Reductase, Chain A, domain 3"/>
    <property type="match status" value="1"/>
</dbReference>
<dbReference type="InterPro" id="IPR001094">
    <property type="entry name" value="Flavdoxin-like"/>
</dbReference>
<dbReference type="GO" id="GO:0010181">
    <property type="term" value="F:FMN binding"/>
    <property type="evidence" value="ECO:0007669"/>
    <property type="project" value="InterPro"/>
</dbReference>
<dbReference type="GO" id="GO:0005789">
    <property type="term" value="C:endoplasmic reticulum membrane"/>
    <property type="evidence" value="ECO:0007669"/>
    <property type="project" value="UniProtKB-SubCell"/>
</dbReference>
<dbReference type="InterPro" id="IPR023208">
    <property type="entry name" value="P450R"/>
</dbReference>
<evidence type="ECO:0000256" key="3">
    <source>
        <dbReference type="ARBA" id="ARBA00022516"/>
    </source>
</evidence>
<dbReference type="PANTHER" id="PTHR19384:SF108">
    <property type="entry name" value="NADPH--CYTOCHROME P450 REDUCTASE"/>
    <property type="match status" value="1"/>
</dbReference>
<keyword evidence="13" id="KW-0756">Sterol biosynthesis</keyword>
<dbReference type="Gene3D" id="3.40.50.360">
    <property type="match status" value="1"/>
</dbReference>
<accession>A0A6A6XBG9</accession>
<evidence type="ECO:0000256" key="15">
    <source>
        <dbReference type="ARBA" id="ARBA00023136"/>
    </source>
</evidence>
<evidence type="ECO:0000313" key="21">
    <source>
        <dbReference type="EMBL" id="KAF2793772.1"/>
    </source>
</evidence>
<comment type="similarity">
    <text evidence="18">In the C-terminal section; belongs to the flavoprotein pyridine nucleotide cytochrome reductase family.</text>
</comment>
<evidence type="ECO:0000256" key="5">
    <source>
        <dbReference type="ARBA" id="ARBA00022643"/>
    </source>
</evidence>
<protein>
    <recommendedName>
        <fullName evidence="18">NADPH--cytochrome P450 reductase</fullName>
        <ecNumber evidence="18">1.6.2.4</ecNumber>
    </recommendedName>
</protein>
<dbReference type="InterPro" id="IPR023173">
    <property type="entry name" value="NADPH_Cyt_P450_Rdtase_alpha"/>
</dbReference>
<dbReference type="GO" id="GO:0003958">
    <property type="term" value="F:NADPH-hemoprotein reductase activity"/>
    <property type="evidence" value="ECO:0007669"/>
    <property type="project" value="UniProtKB-EC"/>
</dbReference>
<dbReference type="InterPro" id="IPR001709">
    <property type="entry name" value="Flavoprot_Pyr_Nucl_cyt_Rdtase"/>
</dbReference>
<keyword evidence="6" id="KW-0812">Transmembrane</keyword>
<comment type="function">
    <text evidence="18">This enzyme is required for electron transfer from NADP to cytochrome P450.</text>
</comment>
<dbReference type="Pfam" id="PF00667">
    <property type="entry name" value="FAD_binding_1"/>
    <property type="match status" value="1"/>
</dbReference>
<evidence type="ECO:0000256" key="17">
    <source>
        <dbReference type="ARBA" id="ARBA00023221"/>
    </source>
</evidence>
<evidence type="ECO:0000256" key="12">
    <source>
        <dbReference type="ARBA" id="ARBA00023002"/>
    </source>
</evidence>
<dbReference type="SUPFAM" id="SSF63380">
    <property type="entry name" value="Riboflavin synthase domain-like"/>
    <property type="match status" value="1"/>
</dbReference>
<keyword evidence="14" id="KW-0443">Lipid metabolism</keyword>
<dbReference type="InterPro" id="IPR029039">
    <property type="entry name" value="Flavoprotein-like_sf"/>
</dbReference>
<evidence type="ECO:0000259" key="20">
    <source>
        <dbReference type="PROSITE" id="PS51384"/>
    </source>
</evidence>
<dbReference type="Gene3D" id="2.40.30.10">
    <property type="entry name" value="Translation factors"/>
    <property type="match status" value="1"/>
</dbReference>
<evidence type="ECO:0000256" key="7">
    <source>
        <dbReference type="ARBA" id="ARBA00022824"/>
    </source>
</evidence>
<dbReference type="PROSITE" id="PS51384">
    <property type="entry name" value="FAD_FR"/>
    <property type="match status" value="1"/>
</dbReference>
<keyword evidence="17" id="KW-0753">Steroid metabolism</keyword>
<dbReference type="PROSITE" id="PS50902">
    <property type="entry name" value="FLAVODOXIN_LIKE"/>
    <property type="match status" value="1"/>
</dbReference>
<keyword evidence="4" id="KW-0285">Flavoprotein</keyword>
<keyword evidence="15 18" id="KW-0472">Membrane</keyword>
<dbReference type="GO" id="GO:0005829">
    <property type="term" value="C:cytosol"/>
    <property type="evidence" value="ECO:0007669"/>
    <property type="project" value="TreeGrafter"/>
</dbReference>
<evidence type="ECO:0000256" key="16">
    <source>
        <dbReference type="ARBA" id="ARBA00023166"/>
    </source>
</evidence>
<reference evidence="21" key="1">
    <citation type="journal article" date="2020" name="Stud. Mycol.">
        <title>101 Dothideomycetes genomes: a test case for predicting lifestyles and emergence of pathogens.</title>
        <authorList>
            <person name="Haridas S."/>
            <person name="Albert R."/>
            <person name="Binder M."/>
            <person name="Bloem J."/>
            <person name="Labutti K."/>
            <person name="Salamov A."/>
            <person name="Andreopoulos B."/>
            <person name="Baker S."/>
            <person name="Barry K."/>
            <person name="Bills G."/>
            <person name="Bluhm B."/>
            <person name="Cannon C."/>
            <person name="Castanera R."/>
            <person name="Culley D."/>
            <person name="Daum C."/>
            <person name="Ezra D."/>
            <person name="Gonzalez J."/>
            <person name="Henrissat B."/>
            <person name="Kuo A."/>
            <person name="Liang C."/>
            <person name="Lipzen A."/>
            <person name="Lutzoni F."/>
            <person name="Magnuson J."/>
            <person name="Mondo S."/>
            <person name="Nolan M."/>
            <person name="Ohm R."/>
            <person name="Pangilinan J."/>
            <person name="Park H.-J."/>
            <person name="Ramirez L."/>
            <person name="Alfaro M."/>
            <person name="Sun H."/>
            <person name="Tritt A."/>
            <person name="Yoshinaga Y."/>
            <person name="Zwiers L.-H."/>
            <person name="Turgeon B."/>
            <person name="Goodwin S."/>
            <person name="Spatafora J."/>
            <person name="Crous P."/>
            <person name="Grigoriev I."/>
        </authorList>
    </citation>
    <scope>NUCLEOTIDE SEQUENCE</scope>
    <source>
        <strain evidence="21">CBS 109.77</strain>
    </source>
</reference>
<proteinExistence type="inferred from homology"/>
<keyword evidence="5" id="KW-0288">FMN</keyword>
<evidence type="ECO:0000256" key="2">
    <source>
        <dbReference type="ARBA" id="ARBA00001974"/>
    </source>
</evidence>
<dbReference type="FunFam" id="3.40.50.80:FF:000032">
    <property type="entry name" value="NADPH-dependent diflavin oxidoreductase 1"/>
    <property type="match status" value="1"/>
</dbReference>
<dbReference type="AlphaFoldDB" id="A0A6A6XBG9"/>
<dbReference type="InterPro" id="IPR003097">
    <property type="entry name" value="CysJ-like_FAD-binding"/>
</dbReference>
<dbReference type="Pfam" id="PF00175">
    <property type="entry name" value="NAD_binding_1"/>
    <property type="match status" value="1"/>
</dbReference>
<comment type="subcellular location">
    <subcellularLocation>
        <location evidence="18">Endoplasmic reticulum membrane</location>
    </subcellularLocation>
</comment>
<evidence type="ECO:0000256" key="9">
    <source>
        <dbReference type="ARBA" id="ARBA00022857"/>
    </source>
</evidence>
<dbReference type="SUPFAM" id="SSF52218">
    <property type="entry name" value="Flavoproteins"/>
    <property type="match status" value="1"/>
</dbReference>
<dbReference type="OrthoDB" id="1856718at2759"/>
<comment type="cofactor">
    <cofactor evidence="2">
        <name>FAD</name>
        <dbReference type="ChEBI" id="CHEBI:57692"/>
    </cofactor>
</comment>
<keyword evidence="11" id="KW-1133">Transmembrane helix</keyword>
<evidence type="ECO:0000256" key="11">
    <source>
        <dbReference type="ARBA" id="ARBA00022989"/>
    </source>
</evidence>
<dbReference type="InterPro" id="IPR017938">
    <property type="entry name" value="Riboflavin_synthase-like_b-brl"/>
</dbReference>
<feature type="domain" description="Flavodoxin-like" evidence="19">
    <location>
        <begin position="92"/>
        <end position="239"/>
    </location>
</feature>
<dbReference type="InterPro" id="IPR039261">
    <property type="entry name" value="FNR_nucleotide-bd"/>
</dbReference>
<evidence type="ECO:0000313" key="22">
    <source>
        <dbReference type="Proteomes" id="UP000799757"/>
    </source>
</evidence>
<sequence>MSTFNFQITDLPASLHPLLHTIQPASTADGVAVLLFLLSALGYITRGRIWDKSDPNYRVYFERPQVLDGGSHSTATATRNIAQRLEEGNYQCVVFWGSQSGTSERLAEGLSRECASHFGINALAADLSDYDAESIGQISKEKFAIFILSTYGEGDPSDNTAGLWDWVKRVKDDNSKLHELRYLALGLGNSNYKYYNRVLDVVADALDDAGATALIPRQKADDANGGTEEDFQSWKDNVFALFRGMGYEEKSVEYQPSINIQFTAPEETKTHPHHVSVHHQKSSTCSAIVPLAIKSSRELFTAGDRNCVHMELDLGHHEVGYKTGDHIGIWPCNPEEEIRRLLEALGLEHRRQELFTVETLDETSKPKVPSPTTLETAFRHHLEICGPVSRKTFLDLAPFAPTPEAKAMLLGFGKDRERYEQLTSATHITLARLLHLASPEKPWTVLPLSFVLESLLSLQPRYYSISSSSVIAPRRITITALVVNRTIPGTSDSTIHGLTSNYLLSATKLPSNASIPTPSFQHTNSESVEGGRVFAHVRKSKFKLPITSSTPLILISAGTGFAPFRAFLAERAKLHAIGKPVGKMLLFFGCRSADSDFIYQEEMEKMKESLGEKLEIITAFSREGDRKVYVQDRVAAQSSKVLEMLDAGANMYICGKASMAREVDMKIEEAASEAKGLGEAEVKAWTDALKKRGKWRADVWG</sequence>
<name>A0A6A6XBG9_9PLEO</name>
<organism evidence="21 22">
    <name type="scientific">Melanomma pulvis-pyrius CBS 109.77</name>
    <dbReference type="NCBI Taxonomy" id="1314802"/>
    <lineage>
        <taxon>Eukaryota</taxon>
        <taxon>Fungi</taxon>
        <taxon>Dikarya</taxon>
        <taxon>Ascomycota</taxon>
        <taxon>Pezizomycotina</taxon>
        <taxon>Dothideomycetes</taxon>
        <taxon>Pleosporomycetidae</taxon>
        <taxon>Pleosporales</taxon>
        <taxon>Melanommataceae</taxon>
        <taxon>Melanomma</taxon>
    </lineage>
</organism>
<keyword evidence="8" id="KW-0274">FAD</keyword>
<dbReference type="Proteomes" id="UP000799757">
    <property type="component" value="Unassembled WGS sequence"/>
</dbReference>
<dbReference type="PIRSF" id="PIRSF000208">
    <property type="entry name" value="P450R"/>
    <property type="match status" value="1"/>
</dbReference>
<evidence type="ECO:0000256" key="10">
    <source>
        <dbReference type="ARBA" id="ARBA00022955"/>
    </source>
</evidence>
<comment type="cofactor">
    <cofactor evidence="1">
        <name>FMN</name>
        <dbReference type="ChEBI" id="CHEBI:58210"/>
    </cofactor>
</comment>
<keyword evidence="9 18" id="KW-0521">NADP</keyword>
<dbReference type="Pfam" id="PF00258">
    <property type="entry name" value="Flavodoxin_1"/>
    <property type="match status" value="1"/>
</dbReference>
<dbReference type="EMBL" id="MU001915">
    <property type="protein sequence ID" value="KAF2793772.1"/>
    <property type="molecule type" value="Genomic_DNA"/>
</dbReference>
<keyword evidence="22" id="KW-1185">Reference proteome</keyword>
<evidence type="ECO:0000256" key="6">
    <source>
        <dbReference type="ARBA" id="ARBA00022692"/>
    </source>
</evidence>
<evidence type="ECO:0000256" key="1">
    <source>
        <dbReference type="ARBA" id="ARBA00001917"/>
    </source>
</evidence>
<keyword evidence="3" id="KW-0444">Lipid biosynthesis</keyword>
<dbReference type="EC" id="1.6.2.4" evidence="18"/>
<keyword evidence="16" id="KW-1207">Sterol metabolism</keyword>
<keyword evidence="7 18" id="KW-0256">Endoplasmic reticulum</keyword>
<comment type="catalytic activity">
    <reaction evidence="18">
        <text>2 oxidized [cytochrome P450] + NADPH = 2 reduced [cytochrome P450] + NADP(+) + H(+)</text>
        <dbReference type="Rhea" id="RHEA:24040"/>
        <dbReference type="Rhea" id="RHEA-COMP:14627"/>
        <dbReference type="Rhea" id="RHEA-COMP:14628"/>
        <dbReference type="ChEBI" id="CHEBI:15378"/>
        <dbReference type="ChEBI" id="CHEBI:55376"/>
        <dbReference type="ChEBI" id="CHEBI:57783"/>
        <dbReference type="ChEBI" id="CHEBI:58349"/>
        <dbReference type="ChEBI" id="CHEBI:60344"/>
        <dbReference type="EC" id="1.6.2.4"/>
    </reaction>
</comment>
<dbReference type="Gene3D" id="3.40.50.80">
    <property type="entry name" value="Nucleotide-binding domain of ferredoxin-NADP reductase (FNR) module"/>
    <property type="match status" value="1"/>
</dbReference>
<evidence type="ECO:0000256" key="18">
    <source>
        <dbReference type="PIRNR" id="PIRNR000208"/>
    </source>
</evidence>
<evidence type="ECO:0000256" key="8">
    <source>
        <dbReference type="ARBA" id="ARBA00022827"/>
    </source>
</evidence>